<name>A0A445EF97_ARAHY</name>
<dbReference type="STRING" id="3818.A0A445EF97"/>
<protein>
    <recommendedName>
        <fullName evidence="4">Zinc knuckle CX2CX4HX4C domain-containing protein</fullName>
    </recommendedName>
</protein>
<accession>A0A445EF97</accession>
<dbReference type="InterPro" id="IPR040256">
    <property type="entry name" value="At4g02000-like"/>
</dbReference>
<dbReference type="AlphaFoldDB" id="A0A445EF97"/>
<evidence type="ECO:0000313" key="2">
    <source>
        <dbReference type="EMBL" id="RYR74108.1"/>
    </source>
</evidence>
<evidence type="ECO:0000313" key="3">
    <source>
        <dbReference type="Proteomes" id="UP000289738"/>
    </source>
</evidence>
<gene>
    <name evidence="2" type="ORF">Ahy_A02g008727</name>
</gene>
<proteinExistence type="predicted"/>
<reference evidence="2 3" key="1">
    <citation type="submission" date="2019-01" db="EMBL/GenBank/DDBJ databases">
        <title>Sequencing of cultivated peanut Arachis hypogaea provides insights into genome evolution and oil improvement.</title>
        <authorList>
            <person name="Chen X."/>
        </authorList>
    </citation>
    <scope>NUCLEOTIDE SEQUENCE [LARGE SCALE GENOMIC DNA]</scope>
    <source>
        <strain evidence="3">cv. Fuhuasheng</strain>
        <tissue evidence="2">Leaves</tissue>
    </source>
</reference>
<feature type="region of interest" description="Disordered" evidence="1">
    <location>
        <begin position="321"/>
        <end position="341"/>
    </location>
</feature>
<evidence type="ECO:0000256" key="1">
    <source>
        <dbReference type="SAM" id="MobiDB-lite"/>
    </source>
</evidence>
<comment type="caution">
    <text evidence="2">The sequence shown here is derived from an EMBL/GenBank/DDBJ whole genome shotgun (WGS) entry which is preliminary data.</text>
</comment>
<sequence length="361" mass="41079">MLKIDRATFIHSRDRFAIICIEIDLSKKLVPRISVLGTILNIEYESLHLIYFSCGNYRHRADQCSECVVKNMMEQPEGAPMNGELSNNTFNKEDKKTPNNQVVQHANQDPPDFGQWMMVKRPSRRKQERFFTGNKKQNQANEERNNIISNKFSDKGSRFNVLFEENSDHLHASNVHEIISTIDAMQVEPPNQVYKKDLIASLTKNTIMGPEAGKNTQGPKKASSLKIDPIILKKGFKPKQRTFEKNSISLEVSPAVMQNVTSSSKNPNIKVMECEILNRMRYLAQQEQKMAEDVLKRHVVQNPFITQFSLCRDATIVATTREEGTHPDNDEKGTSISKKGKEHMVSMDANLVIMADAQRSA</sequence>
<dbReference type="PANTHER" id="PTHR31286:SF99">
    <property type="entry name" value="DUF4283 DOMAIN-CONTAINING PROTEIN"/>
    <property type="match status" value="1"/>
</dbReference>
<evidence type="ECO:0008006" key="4">
    <source>
        <dbReference type="Google" id="ProtNLM"/>
    </source>
</evidence>
<dbReference type="PANTHER" id="PTHR31286">
    <property type="entry name" value="GLYCINE-RICH CELL WALL STRUCTURAL PROTEIN 1.8-LIKE"/>
    <property type="match status" value="1"/>
</dbReference>
<dbReference type="Proteomes" id="UP000289738">
    <property type="component" value="Chromosome A02"/>
</dbReference>
<dbReference type="EMBL" id="SDMP01000002">
    <property type="protein sequence ID" value="RYR74108.1"/>
    <property type="molecule type" value="Genomic_DNA"/>
</dbReference>
<organism evidence="2 3">
    <name type="scientific">Arachis hypogaea</name>
    <name type="common">Peanut</name>
    <dbReference type="NCBI Taxonomy" id="3818"/>
    <lineage>
        <taxon>Eukaryota</taxon>
        <taxon>Viridiplantae</taxon>
        <taxon>Streptophyta</taxon>
        <taxon>Embryophyta</taxon>
        <taxon>Tracheophyta</taxon>
        <taxon>Spermatophyta</taxon>
        <taxon>Magnoliopsida</taxon>
        <taxon>eudicotyledons</taxon>
        <taxon>Gunneridae</taxon>
        <taxon>Pentapetalae</taxon>
        <taxon>rosids</taxon>
        <taxon>fabids</taxon>
        <taxon>Fabales</taxon>
        <taxon>Fabaceae</taxon>
        <taxon>Papilionoideae</taxon>
        <taxon>50 kb inversion clade</taxon>
        <taxon>dalbergioids sensu lato</taxon>
        <taxon>Dalbergieae</taxon>
        <taxon>Pterocarpus clade</taxon>
        <taxon>Arachis</taxon>
    </lineage>
</organism>
<feature type="compositionally biased region" description="Basic and acidic residues" evidence="1">
    <location>
        <begin position="321"/>
        <end position="333"/>
    </location>
</feature>
<keyword evidence="3" id="KW-1185">Reference proteome</keyword>